<proteinExistence type="predicted"/>
<keyword evidence="2" id="KW-1185">Reference proteome</keyword>
<dbReference type="EMBL" id="BMGP01000001">
    <property type="protein sequence ID" value="GGF15458.1"/>
    <property type="molecule type" value="Genomic_DNA"/>
</dbReference>
<name>A0A917EUW0_9MICO</name>
<evidence type="ECO:0000313" key="1">
    <source>
        <dbReference type="EMBL" id="GGF15458.1"/>
    </source>
</evidence>
<dbReference type="AlphaFoldDB" id="A0A917EUW0"/>
<protein>
    <submittedName>
        <fullName evidence="1">Uncharacterized protein</fullName>
    </submittedName>
</protein>
<reference evidence="1 2" key="1">
    <citation type="journal article" date="2014" name="Int. J. Syst. Evol. Microbiol.">
        <title>Complete genome sequence of Corynebacterium casei LMG S-19264T (=DSM 44701T), isolated from a smear-ripened cheese.</title>
        <authorList>
            <consortium name="US DOE Joint Genome Institute (JGI-PGF)"/>
            <person name="Walter F."/>
            <person name="Albersmeier A."/>
            <person name="Kalinowski J."/>
            <person name="Ruckert C."/>
        </authorList>
    </citation>
    <scope>NUCLEOTIDE SEQUENCE [LARGE SCALE GENOMIC DNA]</scope>
    <source>
        <strain evidence="1 2">CGMCC 1.12976</strain>
    </source>
</reference>
<comment type="caution">
    <text evidence="1">The sequence shown here is derived from an EMBL/GenBank/DDBJ whole genome shotgun (WGS) entry which is preliminary data.</text>
</comment>
<accession>A0A917EUW0</accession>
<organism evidence="1 2">
    <name type="scientific">Subtercola lobariae</name>
    <dbReference type="NCBI Taxonomy" id="1588641"/>
    <lineage>
        <taxon>Bacteria</taxon>
        <taxon>Bacillati</taxon>
        <taxon>Actinomycetota</taxon>
        <taxon>Actinomycetes</taxon>
        <taxon>Micrococcales</taxon>
        <taxon>Microbacteriaceae</taxon>
        <taxon>Subtercola</taxon>
    </lineage>
</organism>
<dbReference type="Proteomes" id="UP000598775">
    <property type="component" value="Unassembled WGS sequence"/>
</dbReference>
<evidence type="ECO:0000313" key="2">
    <source>
        <dbReference type="Proteomes" id="UP000598775"/>
    </source>
</evidence>
<gene>
    <name evidence="1" type="ORF">GCM10011399_06560</name>
</gene>
<sequence>MLTPARTAELIRGELAAGNPDVAIRVATEMARRLQLADDADLSAFQSAPSSTGRPEWDTFLATVVLWESHERGLKAPSWTDYAPLASEWFVG</sequence>